<feature type="region of interest" description="Disordered" evidence="2">
    <location>
        <begin position="1"/>
        <end position="35"/>
    </location>
</feature>
<evidence type="ECO:0000313" key="7">
    <source>
        <dbReference type="Proteomes" id="UP001054892"/>
    </source>
</evidence>
<dbReference type="Pfam" id="PF08327">
    <property type="entry name" value="AHSA1"/>
    <property type="match status" value="1"/>
</dbReference>
<protein>
    <submittedName>
        <fullName evidence="4">Activator of HSP90 ATPase</fullName>
    </submittedName>
</protein>
<feature type="domain" description="Activator of Hsp90 ATPase homologue 1/2-like C-terminal" evidence="3">
    <location>
        <begin position="38"/>
        <end position="165"/>
    </location>
</feature>
<dbReference type="KEGG" id="ptw:TUM18999_37750"/>
<organism evidence="4 6">
    <name type="scientific">Pseudomonas tohonis</name>
    <dbReference type="NCBI Taxonomy" id="2725477"/>
    <lineage>
        <taxon>Bacteria</taxon>
        <taxon>Pseudomonadati</taxon>
        <taxon>Pseudomonadota</taxon>
        <taxon>Gammaproteobacteria</taxon>
        <taxon>Pseudomonadales</taxon>
        <taxon>Pseudomonadaceae</taxon>
        <taxon>Pseudomonas</taxon>
    </lineage>
</organism>
<dbReference type="Proteomes" id="UP001054892">
    <property type="component" value="Unassembled WGS sequence"/>
</dbReference>
<name>A0A6J4E9D1_9PSED</name>
<evidence type="ECO:0000313" key="4">
    <source>
        <dbReference type="EMBL" id="BCG25584.1"/>
    </source>
</evidence>
<reference evidence="4 6" key="1">
    <citation type="submission" date="2020-05" db="EMBL/GenBank/DDBJ databases">
        <title>Characterization of novel class B3 metallo-beta-lactamase from novel Pseudomonas species.</title>
        <authorList>
            <person name="Yamada K."/>
            <person name="Aoki K."/>
            <person name="Ishii Y."/>
        </authorList>
    </citation>
    <scope>NUCLEOTIDE SEQUENCE [LARGE SCALE GENOMIC DNA]</scope>
    <source>
        <strain evidence="4 6">TUM18999</strain>
        <strain evidence="5 7">TUM20286</strain>
    </source>
</reference>
<proteinExistence type="inferred from homology"/>
<evidence type="ECO:0000313" key="5">
    <source>
        <dbReference type="EMBL" id="GJN54409.1"/>
    </source>
</evidence>
<gene>
    <name evidence="4" type="ORF">TUM18999_37750</name>
    <name evidence="5" type="ORF">TUM20286_41610</name>
</gene>
<dbReference type="Gene3D" id="3.30.530.20">
    <property type="match status" value="1"/>
</dbReference>
<dbReference type="InterPro" id="IPR023393">
    <property type="entry name" value="START-like_dom_sf"/>
</dbReference>
<evidence type="ECO:0000256" key="2">
    <source>
        <dbReference type="SAM" id="MobiDB-lite"/>
    </source>
</evidence>
<sequence length="173" mass="19423">MPLPARLPGGPSRAKARPMSSSASPTAHRECTTSRLIDAPPARVFRAIAGPEHLARWWGPNGFSSTFELFEFRPDGHWRFTLHGPDGTDYPNHNVFREITPGRVLIEHLSDDNHHFVLTITLASEGKGTRVGWQQVFDTAEHREQIAAFVLPANEQNLDRLTAEVQRVDWPEA</sequence>
<dbReference type="EMBL" id="AP023189">
    <property type="protein sequence ID" value="BCG25584.1"/>
    <property type="molecule type" value="Genomic_DNA"/>
</dbReference>
<dbReference type="Proteomes" id="UP000509383">
    <property type="component" value="Chromosome"/>
</dbReference>
<dbReference type="CDD" id="cd08894">
    <property type="entry name" value="SRPBCC_CalC_Aha1-like_1"/>
    <property type="match status" value="1"/>
</dbReference>
<keyword evidence="7" id="KW-1185">Reference proteome</keyword>
<comment type="similarity">
    <text evidence="1">Belongs to the AHA1 family.</text>
</comment>
<evidence type="ECO:0000313" key="6">
    <source>
        <dbReference type="Proteomes" id="UP000509383"/>
    </source>
</evidence>
<dbReference type="SUPFAM" id="SSF55961">
    <property type="entry name" value="Bet v1-like"/>
    <property type="match status" value="1"/>
</dbReference>
<evidence type="ECO:0000259" key="3">
    <source>
        <dbReference type="Pfam" id="PF08327"/>
    </source>
</evidence>
<dbReference type="AlphaFoldDB" id="A0A6J4E9D1"/>
<dbReference type="InterPro" id="IPR013538">
    <property type="entry name" value="ASHA1/2-like_C"/>
</dbReference>
<dbReference type="EMBL" id="BQKM01000011">
    <property type="protein sequence ID" value="GJN54409.1"/>
    <property type="molecule type" value="Genomic_DNA"/>
</dbReference>
<evidence type="ECO:0000256" key="1">
    <source>
        <dbReference type="ARBA" id="ARBA00006817"/>
    </source>
</evidence>
<accession>A0A6J4E9D1</accession>